<dbReference type="AlphaFoldDB" id="A0AA44UMN4"/>
<reference evidence="1 2" key="1">
    <citation type="submission" date="2017-11" db="EMBL/GenBank/DDBJ databases">
        <title>Sequencing the genomes of 1000 actinobacteria strains.</title>
        <authorList>
            <person name="Klenk H.-P."/>
        </authorList>
    </citation>
    <scope>NUCLEOTIDE SEQUENCE [LARGE SCALE GENOMIC DNA]</scope>
    <source>
        <strain evidence="1 2">DSM 44104</strain>
    </source>
</reference>
<dbReference type="EMBL" id="PHUJ01000003">
    <property type="protein sequence ID" value="PKB30212.1"/>
    <property type="molecule type" value="Genomic_DNA"/>
</dbReference>
<name>A0AA44UMN4_PSEA5</name>
<evidence type="ECO:0000313" key="1">
    <source>
        <dbReference type="EMBL" id="PKB30212.1"/>
    </source>
</evidence>
<organism evidence="1 2">
    <name type="scientific">Pseudonocardia alni</name>
    <name type="common">Amycolata alni</name>
    <dbReference type="NCBI Taxonomy" id="33907"/>
    <lineage>
        <taxon>Bacteria</taxon>
        <taxon>Bacillati</taxon>
        <taxon>Actinomycetota</taxon>
        <taxon>Actinomycetes</taxon>
        <taxon>Pseudonocardiales</taxon>
        <taxon>Pseudonocardiaceae</taxon>
        <taxon>Pseudonocardia</taxon>
    </lineage>
</organism>
<sequence length="131" mass="14413">MVGVSVRPAPEWAVRERVVQPEDLDPRLLRPTGRTDRLQVVVEHYVVGAGRCPGCGWPVVRRQECPSRQVAVCLLENRPLPVRLAHLADVVPCARAGRDSAADRHRERAELDALPGLFAAPARSPERGDTS</sequence>
<protein>
    <submittedName>
        <fullName evidence="1">Uncharacterized protein</fullName>
    </submittedName>
</protein>
<gene>
    <name evidence="1" type="ORF">ATL51_1871</name>
</gene>
<accession>A0AA44UMN4</accession>
<dbReference type="Proteomes" id="UP000232453">
    <property type="component" value="Unassembled WGS sequence"/>
</dbReference>
<comment type="caution">
    <text evidence="1">The sequence shown here is derived from an EMBL/GenBank/DDBJ whole genome shotgun (WGS) entry which is preliminary data.</text>
</comment>
<evidence type="ECO:0000313" key="2">
    <source>
        <dbReference type="Proteomes" id="UP000232453"/>
    </source>
</evidence>
<proteinExistence type="predicted"/>